<name>A0ABU6ZIS2_9FABA</name>
<organism evidence="1 2">
    <name type="scientific">Stylosanthes scabra</name>
    <dbReference type="NCBI Taxonomy" id="79078"/>
    <lineage>
        <taxon>Eukaryota</taxon>
        <taxon>Viridiplantae</taxon>
        <taxon>Streptophyta</taxon>
        <taxon>Embryophyta</taxon>
        <taxon>Tracheophyta</taxon>
        <taxon>Spermatophyta</taxon>
        <taxon>Magnoliopsida</taxon>
        <taxon>eudicotyledons</taxon>
        <taxon>Gunneridae</taxon>
        <taxon>Pentapetalae</taxon>
        <taxon>rosids</taxon>
        <taxon>fabids</taxon>
        <taxon>Fabales</taxon>
        <taxon>Fabaceae</taxon>
        <taxon>Papilionoideae</taxon>
        <taxon>50 kb inversion clade</taxon>
        <taxon>dalbergioids sensu lato</taxon>
        <taxon>Dalbergieae</taxon>
        <taxon>Pterocarpus clade</taxon>
        <taxon>Stylosanthes</taxon>
    </lineage>
</organism>
<evidence type="ECO:0000313" key="2">
    <source>
        <dbReference type="Proteomes" id="UP001341840"/>
    </source>
</evidence>
<reference evidence="1 2" key="1">
    <citation type="journal article" date="2023" name="Plants (Basel)">
        <title>Bridging the Gap: Combining Genomics and Transcriptomics Approaches to Understand Stylosanthes scabra, an Orphan Legume from the Brazilian Caatinga.</title>
        <authorList>
            <person name="Ferreira-Neto J.R.C."/>
            <person name="da Silva M.D."/>
            <person name="Binneck E."/>
            <person name="de Melo N.F."/>
            <person name="da Silva R.H."/>
            <person name="de Melo A.L.T.M."/>
            <person name="Pandolfi V."/>
            <person name="Bustamante F.O."/>
            <person name="Brasileiro-Vidal A.C."/>
            <person name="Benko-Iseppon A.M."/>
        </authorList>
    </citation>
    <scope>NUCLEOTIDE SEQUENCE [LARGE SCALE GENOMIC DNA]</scope>
    <source>
        <tissue evidence="1">Leaves</tissue>
    </source>
</reference>
<accession>A0ABU6ZIS2</accession>
<comment type="caution">
    <text evidence="1">The sequence shown here is derived from an EMBL/GenBank/DDBJ whole genome shotgun (WGS) entry which is preliminary data.</text>
</comment>
<dbReference type="EMBL" id="JASCZI010272360">
    <property type="protein sequence ID" value="MED6221868.1"/>
    <property type="molecule type" value="Genomic_DNA"/>
</dbReference>
<sequence>MDILLLLQLPLEMESDGSSSASRRSVGGVRGEQSFSVIQGFFAAKIRLNHSKFFLWLDQHAAKFGRVANTKGVKEEEDNVDEHF</sequence>
<evidence type="ECO:0000313" key="1">
    <source>
        <dbReference type="EMBL" id="MED6221868.1"/>
    </source>
</evidence>
<protein>
    <submittedName>
        <fullName evidence="1">Uncharacterized protein</fullName>
    </submittedName>
</protein>
<gene>
    <name evidence="1" type="ORF">PIB30_058854</name>
</gene>
<dbReference type="Proteomes" id="UP001341840">
    <property type="component" value="Unassembled WGS sequence"/>
</dbReference>
<keyword evidence="2" id="KW-1185">Reference proteome</keyword>
<proteinExistence type="predicted"/>